<dbReference type="Gene3D" id="3.40.50.300">
    <property type="entry name" value="P-loop containing nucleotide triphosphate hydrolases"/>
    <property type="match status" value="1"/>
</dbReference>
<evidence type="ECO:0000256" key="2">
    <source>
        <dbReference type="ARBA" id="ARBA00022741"/>
    </source>
</evidence>
<organism evidence="5">
    <name type="scientific">Ornithinibacillus sp. 4-3</name>
    <dbReference type="NCBI Taxonomy" id="3231488"/>
    <lineage>
        <taxon>Bacteria</taxon>
        <taxon>Bacillati</taxon>
        <taxon>Bacillota</taxon>
        <taxon>Bacilli</taxon>
        <taxon>Bacillales</taxon>
        <taxon>Bacillaceae</taxon>
        <taxon>Ornithinibacillus</taxon>
    </lineage>
</organism>
<evidence type="ECO:0000313" key="5">
    <source>
        <dbReference type="EMBL" id="XDK34384.1"/>
    </source>
</evidence>
<protein>
    <submittedName>
        <fullName evidence="5">ABC transporter ATP-binding protein</fullName>
    </submittedName>
</protein>
<dbReference type="PANTHER" id="PTHR42788:SF20">
    <property type="entry name" value="ABC TRANSPORTER ATP-BINDING PROTEIN"/>
    <property type="match status" value="1"/>
</dbReference>
<dbReference type="InterPro" id="IPR017871">
    <property type="entry name" value="ABC_transporter-like_CS"/>
</dbReference>
<accession>A0AB39HUJ9</accession>
<evidence type="ECO:0000256" key="1">
    <source>
        <dbReference type="ARBA" id="ARBA00022448"/>
    </source>
</evidence>
<dbReference type="PROSITE" id="PS00211">
    <property type="entry name" value="ABC_TRANSPORTER_1"/>
    <property type="match status" value="1"/>
</dbReference>
<dbReference type="SMART" id="SM00382">
    <property type="entry name" value="AAA"/>
    <property type="match status" value="1"/>
</dbReference>
<dbReference type="GO" id="GO:0005524">
    <property type="term" value="F:ATP binding"/>
    <property type="evidence" value="ECO:0007669"/>
    <property type="project" value="UniProtKB-KW"/>
</dbReference>
<dbReference type="PANTHER" id="PTHR42788">
    <property type="entry name" value="TAURINE IMPORT ATP-BINDING PROTEIN-RELATED"/>
    <property type="match status" value="1"/>
</dbReference>
<dbReference type="Pfam" id="PF00005">
    <property type="entry name" value="ABC_tran"/>
    <property type="match status" value="1"/>
</dbReference>
<dbReference type="RefSeq" id="WP_368655056.1">
    <property type="nucleotide sequence ID" value="NZ_CP162599.1"/>
</dbReference>
<evidence type="ECO:0000256" key="3">
    <source>
        <dbReference type="ARBA" id="ARBA00022840"/>
    </source>
</evidence>
<dbReference type="InterPro" id="IPR050166">
    <property type="entry name" value="ABC_transporter_ATP-bind"/>
</dbReference>
<keyword evidence="2" id="KW-0547">Nucleotide-binding</keyword>
<dbReference type="AlphaFoldDB" id="A0AB39HUJ9"/>
<dbReference type="SUPFAM" id="SSF52540">
    <property type="entry name" value="P-loop containing nucleoside triphosphate hydrolases"/>
    <property type="match status" value="1"/>
</dbReference>
<dbReference type="PROSITE" id="PS50893">
    <property type="entry name" value="ABC_TRANSPORTER_2"/>
    <property type="match status" value="1"/>
</dbReference>
<gene>
    <name evidence="5" type="ORF">AB4Y30_08540</name>
</gene>
<dbReference type="EMBL" id="CP162599">
    <property type="protein sequence ID" value="XDK34384.1"/>
    <property type="molecule type" value="Genomic_DNA"/>
</dbReference>
<sequence>MMELELQDVSFQYEQRAFSLEKINWVLPPGEIHCWLGRSGSGKTTLLQIAAGLKIPTAGQVLHQQNLVNNPLSDIGFVFQDATLLPWKRVIDNILLPIQLQRKIEAKDYAYAEELLQMLRIPNLAKRYPLTLSGGQKSRVAIARALITKPTLLFCDEPFAALDLMTKEELQNELLYLNEKKKLAMLFVTHDIAEAAFLAHRVGVMENGAFIYDGKTPIYEENNTNRRNSKQFHDYCREIRQSLEGSIYA</sequence>
<dbReference type="InterPro" id="IPR027417">
    <property type="entry name" value="P-loop_NTPase"/>
</dbReference>
<evidence type="ECO:0000259" key="4">
    <source>
        <dbReference type="PROSITE" id="PS50893"/>
    </source>
</evidence>
<dbReference type="InterPro" id="IPR003439">
    <property type="entry name" value="ABC_transporter-like_ATP-bd"/>
</dbReference>
<proteinExistence type="predicted"/>
<dbReference type="InterPro" id="IPR003593">
    <property type="entry name" value="AAA+_ATPase"/>
</dbReference>
<reference evidence="5" key="1">
    <citation type="submission" date="2024-07" db="EMBL/GenBank/DDBJ databases">
        <title>Halotolerant mesophilic bacterium Ornithinibacillus sp. 4-3, sp. nov., isolated from soil.</title>
        <authorList>
            <person name="Sidarenka A.V."/>
            <person name="Guliayeva D.E."/>
            <person name="Leanovich S.I."/>
            <person name="Hileuskaya K.S."/>
            <person name="Akhremchuk A.E."/>
            <person name="Sikolenko M.A."/>
            <person name="Valentovich L.N."/>
        </authorList>
    </citation>
    <scope>NUCLEOTIDE SEQUENCE</scope>
    <source>
        <strain evidence="5">4-3</strain>
    </source>
</reference>
<keyword evidence="1" id="KW-0813">Transport</keyword>
<dbReference type="GO" id="GO:0016887">
    <property type="term" value="F:ATP hydrolysis activity"/>
    <property type="evidence" value="ECO:0007669"/>
    <property type="project" value="InterPro"/>
</dbReference>
<name>A0AB39HUJ9_9BACI</name>
<keyword evidence="3 5" id="KW-0067">ATP-binding</keyword>
<feature type="domain" description="ABC transporter" evidence="4">
    <location>
        <begin position="4"/>
        <end position="232"/>
    </location>
</feature>